<feature type="domain" description="Nitroreductase" evidence="2">
    <location>
        <begin position="2"/>
        <end position="124"/>
    </location>
</feature>
<reference evidence="3" key="1">
    <citation type="submission" date="2021-01" db="EMBL/GenBank/DDBJ databases">
        <title>Genome sequence of Phenylobacterium sp. 20VBR1 isolated from a valley glaceir, Ny-Alesund, Svalbard.</title>
        <authorList>
            <person name="Thomas F.A."/>
            <person name="Krishnan K.P."/>
            <person name="Sinha R.K."/>
        </authorList>
    </citation>
    <scope>NUCLEOTIDE SEQUENCE</scope>
    <source>
        <strain evidence="3">20VBR1</strain>
    </source>
</reference>
<accession>A0A974SBM9</accession>
<feature type="region of interest" description="Disordered" evidence="1">
    <location>
        <begin position="44"/>
        <end position="67"/>
    </location>
</feature>
<dbReference type="SUPFAM" id="SSF55469">
    <property type="entry name" value="FMN-dependent nitroreductase-like"/>
    <property type="match status" value="1"/>
</dbReference>
<evidence type="ECO:0000313" key="3">
    <source>
        <dbReference type="EMBL" id="QQZ51977.1"/>
    </source>
</evidence>
<feature type="compositionally biased region" description="Basic and acidic residues" evidence="1">
    <location>
        <begin position="45"/>
        <end position="59"/>
    </location>
</feature>
<sequence>MASLLQLAARVPDHGKLAPWRFIILEPAAKAVFADRLEALANSRGDARRSQARQAEDSTARGGCGLAAQAGRDPEWEQLLSAGAVCTTLLYAAMALGYGANWITDWYAYDDEAKAILGLEPEERWPGSSSWEPQGAAAGA</sequence>
<proteinExistence type="predicted"/>
<organism evidence="3">
    <name type="scientific">Phenylobacterium glaciei</name>
    <dbReference type="NCBI Taxonomy" id="2803784"/>
    <lineage>
        <taxon>Bacteria</taxon>
        <taxon>Pseudomonadati</taxon>
        <taxon>Pseudomonadota</taxon>
        <taxon>Alphaproteobacteria</taxon>
        <taxon>Caulobacterales</taxon>
        <taxon>Caulobacteraceae</taxon>
        <taxon>Phenylobacterium</taxon>
    </lineage>
</organism>
<protein>
    <submittedName>
        <fullName evidence="3">Nitroreductase family protein</fullName>
    </submittedName>
</protein>
<name>A0A974SBM9_9CAUL</name>
<evidence type="ECO:0000256" key="1">
    <source>
        <dbReference type="SAM" id="MobiDB-lite"/>
    </source>
</evidence>
<dbReference type="InterPro" id="IPR052530">
    <property type="entry name" value="NAD(P)H_nitroreductase"/>
</dbReference>
<dbReference type="EMBL" id="CP068570">
    <property type="protein sequence ID" value="QQZ51977.1"/>
    <property type="molecule type" value="Genomic_DNA"/>
</dbReference>
<dbReference type="InterPro" id="IPR000415">
    <property type="entry name" value="Nitroreductase-like"/>
</dbReference>
<dbReference type="Pfam" id="PF00881">
    <property type="entry name" value="Nitroreductase"/>
    <property type="match status" value="1"/>
</dbReference>
<dbReference type="Gene3D" id="3.40.109.10">
    <property type="entry name" value="NADH Oxidase"/>
    <property type="match status" value="1"/>
</dbReference>
<gene>
    <name evidence="3" type="ORF">JKL49_12025</name>
</gene>
<dbReference type="InterPro" id="IPR029479">
    <property type="entry name" value="Nitroreductase"/>
</dbReference>
<dbReference type="GO" id="GO:0016491">
    <property type="term" value="F:oxidoreductase activity"/>
    <property type="evidence" value="ECO:0007669"/>
    <property type="project" value="InterPro"/>
</dbReference>
<dbReference type="AlphaFoldDB" id="A0A974SBM9"/>
<dbReference type="PANTHER" id="PTHR43821">
    <property type="entry name" value="NAD(P)H NITROREDUCTASE YDJA-RELATED"/>
    <property type="match status" value="1"/>
</dbReference>
<dbReference type="PANTHER" id="PTHR43821:SF1">
    <property type="entry name" value="NAD(P)H NITROREDUCTASE YDJA-RELATED"/>
    <property type="match status" value="1"/>
</dbReference>
<evidence type="ECO:0000259" key="2">
    <source>
        <dbReference type="Pfam" id="PF00881"/>
    </source>
</evidence>